<protein>
    <submittedName>
        <fullName evidence="1">Uncharacterized protein</fullName>
    </submittedName>
</protein>
<keyword evidence="2" id="KW-1185">Reference proteome</keyword>
<dbReference type="SUPFAM" id="SSF52540">
    <property type="entry name" value="P-loop containing nucleoside triphosphate hydrolases"/>
    <property type="match status" value="1"/>
</dbReference>
<name>A0A1H4R2S2_9PSEU</name>
<accession>A0A1H4R2S2</accession>
<gene>
    <name evidence="1" type="ORF">SAMN04489727_3132</name>
</gene>
<organism evidence="1 2">
    <name type="scientific">Amycolatopsis tolypomycina</name>
    <dbReference type="NCBI Taxonomy" id="208445"/>
    <lineage>
        <taxon>Bacteria</taxon>
        <taxon>Bacillati</taxon>
        <taxon>Actinomycetota</taxon>
        <taxon>Actinomycetes</taxon>
        <taxon>Pseudonocardiales</taxon>
        <taxon>Pseudonocardiaceae</taxon>
        <taxon>Amycolatopsis</taxon>
    </lineage>
</organism>
<reference evidence="2" key="1">
    <citation type="submission" date="2016-10" db="EMBL/GenBank/DDBJ databases">
        <authorList>
            <person name="Varghese N."/>
            <person name="Submissions S."/>
        </authorList>
    </citation>
    <scope>NUCLEOTIDE SEQUENCE [LARGE SCALE GENOMIC DNA]</scope>
    <source>
        <strain evidence="2">DSM 44544</strain>
    </source>
</reference>
<sequence>MVTPAVRHVTCPTCLDSFAWQETELLEYSPKEGKYNPVVWPDGKNPAKVADARSRWYVRCPNPSKDGANHYLPATYVDYDDPLVIALVGRPRSGKTHLVVAMIRELLGGAAAVASGLSAKALDYHQHVTFKRTFLDTFERGYQLPATMNESGSYLAWLVVEVGAVKRPVVFFDVAGEDFRNPGENGRHTRFLVAAGALLFVEDAPHVLPAFAEPEDLTLDPSLSSPFGANATNEYVQEAVSRLPEGGRRLPAVVALTKSDRLRYLSPADRWLRHDTGGHVHAKDLLAESRDVYALLHRANASSITRLYHEFERCTMHFVSATGGAVGKDGRYRSGTRPARVLVPFLSLLAMAGVLTGADVEGAGR</sequence>
<dbReference type="STRING" id="208445.SAMN04489727_3132"/>
<dbReference type="InterPro" id="IPR027417">
    <property type="entry name" value="P-loop_NTPase"/>
</dbReference>
<dbReference type="AlphaFoldDB" id="A0A1H4R2S2"/>
<dbReference type="EMBL" id="FNSO01000004">
    <property type="protein sequence ID" value="SEC26118.1"/>
    <property type="molecule type" value="Genomic_DNA"/>
</dbReference>
<dbReference type="Gene3D" id="3.40.50.300">
    <property type="entry name" value="P-loop containing nucleotide triphosphate hydrolases"/>
    <property type="match status" value="1"/>
</dbReference>
<proteinExistence type="predicted"/>
<evidence type="ECO:0000313" key="1">
    <source>
        <dbReference type="EMBL" id="SEC26118.1"/>
    </source>
</evidence>
<evidence type="ECO:0000313" key="2">
    <source>
        <dbReference type="Proteomes" id="UP000199622"/>
    </source>
</evidence>
<dbReference type="Proteomes" id="UP000199622">
    <property type="component" value="Unassembled WGS sequence"/>
</dbReference>